<comment type="caution">
    <text evidence="1">The sequence shown here is derived from an EMBL/GenBank/DDBJ whole genome shotgun (WGS) entry which is preliminary data.</text>
</comment>
<sequence>MFFAKLVRKCPSKIVQPNSTKCNRLYSNDNNNNLLKNSEAGNHKRVTMIPINTWGLTYPLLLKYKNYCTSA</sequence>
<reference evidence="1" key="1">
    <citation type="thesis" date="2020" institute="ProQuest LLC" country="789 East Eisenhower Parkway, Ann Arbor, MI, USA">
        <title>Comparative Genomics and Chromosome Evolution.</title>
        <authorList>
            <person name="Mudd A.B."/>
        </authorList>
    </citation>
    <scope>NUCLEOTIDE SEQUENCE</scope>
    <source>
        <strain evidence="1">237g6f4</strain>
        <tissue evidence="1">Blood</tissue>
    </source>
</reference>
<organism evidence="1 2">
    <name type="scientific">Engystomops pustulosus</name>
    <name type="common">Tungara frog</name>
    <name type="synonym">Physalaemus pustulosus</name>
    <dbReference type="NCBI Taxonomy" id="76066"/>
    <lineage>
        <taxon>Eukaryota</taxon>
        <taxon>Metazoa</taxon>
        <taxon>Chordata</taxon>
        <taxon>Craniata</taxon>
        <taxon>Vertebrata</taxon>
        <taxon>Euteleostomi</taxon>
        <taxon>Amphibia</taxon>
        <taxon>Batrachia</taxon>
        <taxon>Anura</taxon>
        <taxon>Neobatrachia</taxon>
        <taxon>Hyloidea</taxon>
        <taxon>Leptodactylidae</taxon>
        <taxon>Leiuperinae</taxon>
        <taxon>Engystomops</taxon>
    </lineage>
</organism>
<dbReference type="Proteomes" id="UP000824782">
    <property type="component" value="Unassembled WGS sequence"/>
</dbReference>
<dbReference type="EMBL" id="WNYA01000001">
    <property type="protein sequence ID" value="KAG8591584.1"/>
    <property type="molecule type" value="Genomic_DNA"/>
</dbReference>
<accession>A0AAV7D3V2</accession>
<evidence type="ECO:0000313" key="2">
    <source>
        <dbReference type="Proteomes" id="UP000824782"/>
    </source>
</evidence>
<dbReference type="AlphaFoldDB" id="A0AAV7D3V2"/>
<evidence type="ECO:0000313" key="1">
    <source>
        <dbReference type="EMBL" id="KAG8591584.1"/>
    </source>
</evidence>
<proteinExistence type="predicted"/>
<protein>
    <submittedName>
        <fullName evidence="1">Uncharacterized protein</fullName>
    </submittedName>
</protein>
<keyword evidence="2" id="KW-1185">Reference proteome</keyword>
<name>A0AAV7D3V2_ENGPU</name>
<gene>
    <name evidence="1" type="ORF">GDO81_000226</name>
</gene>